<evidence type="ECO:0000256" key="3">
    <source>
        <dbReference type="SAM" id="Phobius"/>
    </source>
</evidence>
<comment type="similarity">
    <text evidence="1">Belongs to the LytR/CpsA/Psr (LCP) family.</text>
</comment>
<keyword evidence="3" id="KW-1133">Transmembrane helix</keyword>
<dbReference type="EMBL" id="FNKK01000002">
    <property type="protein sequence ID" value="SDQ67833.1"/>
    <property type="molecule type" value="Genomic_DNA"/>
</dbReference>
<protein>
    <submittedName>
        <fullName evidence="5">Cell envelope-related function transcriptional attenuator common domain-containing protein</fullName>
    </submittedName>
</protein>
<sequence length="422" mass="44047">MPAAPVHGRPAPPVQGQGGGISAQPRSYEVGAYPVQGAQPIQGHQSVQGGPPTPPSRGGRRIDEDGRPRAVSRVYGRVRSGRGGPVQPLSGGYGGGRGEGRRRPVGKIVIGVLAALVALLLVGGVGVVFWVNGRLITIDGVLDDYEGRPADTPGENWLLVGSDSRKGLSKAQRKKLATGRAAGQRTDTMMLLHIPEGDHPPTLVSLPRDSLVSIPGKGRNKLNAAYAFGGPTLLVRTVENVTGLRIDNYMEVGFAGFVDIVDAVGGVHICVKQNIKDPKAGINLKKGCQDMDGGTALGYVRTRATGALPDLDRTKRQRQFFSALVKKASSPGVLLNPFTALPLASAATDSVQVDNGTGAFDLLGLGLAMGDSPVTTSVPVASTPTLPGIGSVVQWNREQALKLFGALKEDRPVPKSVLKAAY</sequence>
<dbReference type="Proteomes" id="UP000217103">
    <property type="component" value="Unassembled WGS sequence"/>
</dbReference>
<accession>A0A1H1CUD7</accession>
<dbReference type="Pfam" id="PF03816">
    <property type="entry name" value="LytR_cpsA_psr"/>
    <property type="match status" value="1"/>
</dbReference>
<evidence type="ECO:0000313" key="6">
    <source>
        <dbReference type="Proteomes" id="UP000217103"/>
    </source>
</evidence>
<dbReference type="InterPro" id="IPR050922">
    <property type="entry name" value="LytR/CpsA/Psr_CW_biosynth"/>
</dbReference>
<keyword evidence="3" id="KW-0812">Transmembrane</keyword>
<feature type="domain" description="Cell envelope-related transcriptional attenuator" evidence="4">
    <location>
        <begin position="185"/>
        <end position="329"/>
    </location>
</feature>
<dbReference type="PANTHER" id="PTHR33392:SF6">
    <property type="entry name" value="POLYISOPRENYL-TEICHOIC ACID--PEPTIDOGLYCAN TEICHOIC ACID TRANSFERASE TAGU"/>
    <property type="match status" value="1"/>
</dbReference>
<dbReference type="OrthoDB" id="3759589at2"/>
<keyword evidence="3" id="KW-0472">Membrane</keyword>
<dbReference type="STRING" id="35622.SAMN04489764_1652"/>
<evidence type="ECO:0000256" key="2">
    <source>
        <dbReference type="SAM" id="MobiDB-lite"/>
    </source>
</evidence>
<dbReference type="InterPro" id="IPR004474">
    <property type="entry name" value="LytR_CpsA_psr"/>
</dbReference>
<feature type="region of interest" description="Disordered" evidence="2">
    <location>
        <begin position="1"/>
        <end position="100"/>
    </location>
</feature>
<organism evidence="5 6">
    <name type="scientific">Thermostaphylospora chromogena</name>
    <dbReference type="NCBI Taxonomy" id="35622"/>
    <lineage>
        <taxon>Bacteria</taxon>
        <taxon>Bacillati</taxon>
        <taxon>Actinomycetota</taxon>
        <taxon>Actinomycetes</taxon>
        <taxon>Streptosporangiales</taxon>
        <taxon>Thermomonosporaceae</taxon>
        <taxon>Thermostaphylospora</taxon>
    </lineage>
</organism>
<dbReference type="Gene3D" id="3.40.630.190">
    <property type="entry name" value="LCP protein"/>
    <property type="match status" value="1"/>
</dbReference>
<evidence type="ECO:0000259" key="4">
    <source>
        <dbReference type="Pfam" id="PF03816"/>
    </source>
</evidence>
<keyword evidence="6" id="KW-1185">Reference proteome</keyword>
<reference evidence="5 6" key="1">
    <citation type="submission" date="2016-10" db="EMBL/GenBank/DDBJ databases">
        <authorList>
            <person name="de Groot N.N."/>
        </authorList>
    </citation>
    <scope>NUCLEOTIDE SEQUENCE [LARGE SCALE GENOMIC DNA]</scope>
    <source>
        <strain evidence="5 6">DSM 43794</strain>
    </source>
</reference>
<evidence type="ECO:0000313" key="5">
    <source>
        <dbReference type="EMBL" id="SDQ67833.1"/>
    </source>
</evidence>
<dbReference type="PANTHER" id="PTHR33392">
    <property type="entry name" value="POLYISOPRENYL-TEICHOIC ACID--PEPTIDOGLYCAN TEICHOIC ACID TRANSFERASE TAGU"/>
    <property type="match status" value="1"/>
</dbReference>
<name>A0A1H1CUD7_9ACTN</name>
<proteinExistence type="inferred from homology"/>
<evidence type="ECO:0000256" key="1">
    <source>
        <dbReference type="ARBA" id="ARBA00006068"/>
    </source>
</evidence>
<dbReference type="NCBIfam" id="TIGR00350">
    <property type="entry name" value="lytR_cpsA_psr"/>
    <property type="match status" value="1"/>
</dbReference>
<dbReference type="AlphaFoldDB" id="A0A1H1CUD7"/>
<feature type="transmembrane region" description="Helical" evidence="3">
    <location>
        <begin position="108"/>
        <end position="131"/>
    </location>
</feature>
<gene>
    <name evidence="5" type="ORF">SAMN04489764_1652</name>
</gene>